<proteinExistence type="predicted"/>
<dbReference type="AlphaFoldDB" id="A0A2A4JBX7"/>
<reference evidence="2" key="1">
    <citation type="submission" date="2017-09" db="EMBL/GenBank/DDBJ databases">
        <title>Contemporary evolution of a Lepidopteran species, Heliothis virescens, in response to modern agricultural practices.</title>
        <authorList>
            <person name="Fritz M.L."/>
            <person name="Deyonke A.M."/>
            <person name="Papanicolaou A."/>
            <person name="Micinski S."/>
            <person name="Westbrook J."/>
            <person name="Gould F."/>
        </authorList>
    </citation>
    <scope>NUCLEOTIDE SEQUENCE [LARGE SCALE GENOMIC DNA]</scope>
    <source>
        <strain evidence="2">HvINT-</strain>
        <tissue evidence="2">Whole body</tissue>
    </source>
</reference>
<name>A0A2A4JBX7_HELVI</name>
<dbReference type="EMBL" id="NWSH01002211">
    <property type="protein sequence ID" value="PCG68903.1"/>
    <property type="molecule type" value="Genomic_DNA"/>
</dbReference>
<organism evidence="2">
    <name type="scientific">Heliothis virescens</name>
    <name type="common">Tobacco budworm moth</name>
    <dbReference type="NCBI Taxonomy" id="7102"/>
    <lineage>
        <taxon>Eukaryota</taxon>
        <taxon>Metazoa</taxon>
        <taxon>Ecdysozoa</taxon>
        <taxon>Arthropoda</taxon>
        <taxon>Hexapoda</taxon>
        <taxon>Insecta</taxon>
        <taxon>Pterygota</taxon>
        <taxon>Neoptera</taxon>
        <taxon>Endopterygota</taxon>
        <taxon>Lepidoptera</taxon>
        <taxon>Glossata</taxon>
        <taxon>Ditrysia</taxon>
        <taxon>Noctuoidea</taxon>
        <taxon>Noctuidae</taxon>
        <taxon>Heliothinae</taxon>
        <taxon>Heliothis</taxon>
    </lineage>
</organism>
<sequence>MTDRTSNLGSARGALADRRTRSASPPRGVASRSCREPTGTQPKQSVRQVQSASTVRENNYNNTCKDVLLSTRQRSFVALATESTQSAESTQSTGLLIAESEFEPVCADQ</sequence>
<gene>
    <name evidence="2" type="ORF">B5V51_4759</name>
</gene>
<protein>
    <submittedName>
        <fullName evidence="2">Uncharacterized protein</fullName>
    </submittedName>
</protein>
<evidence type="ECO:0000256" key="1">
    <source>
        <dbReference type="SAM" id="MobiDB-lite"/>
    </source>
</evidence>
<comment type="caution">
    <text evidence="2">The sequence shown here is derived from an EMBL/GenBank/DDBJ whole genome shotgun (WGS) entry which is preliminary data.</text>
</comment>
<evidence type="ECO:0000313" key="2">
    <source>
        <dbReference type="EMBL" id="PCG68903.1"/>
    </source>
</evidence>
<accession>A0A2A4JBX7</accession>
<feature type="region of interest" description="Disordered" evidence="1">
    <location>
        <begin position="1"/>
        <end position="62"/>
    </location>
</feature>
<feature type="compositionally biased region" description="Polar residues" evidence="1">
    <location>
        <begin position="38"/>
        <end position="62"/>
    </location>
</feature>